<evidence type="ECO:0000313" key="3">
    <source>
        <dbReference type="EMBL" id="ROP26955.1"/>
    </source>
</evidence>
<evidence type="ECO:0000256" key="1">
    <source>
        <dbReference type="SAM" id="MobiDB-lite"/>
    </source>
</evidence>
<protein>
    <submittedName>
        <fullName evidence="3">Uncharacterized protein</fullName>
    </submittedName>
</protein>
<name>A0A3N1G9N9_9ACTN</name>
<dbReference type="EMBL" id="RJKN01000008">
    <property type="protein sequence ID" value="ROP26955.1"/>
    <property type="molecule type" value="Genomic_DNA"/>
</dbReference>
<feature type="compositionally biased region" description="Pro residues" evidence="1">
    <location>
        <begin position="181"/>
        <end position="195"/>
    </location>
</feature>
<evidence type="ECO:0000256" key="2">
    <source>
        <dbReference type="SAM" id="Phobius"/>
    </source>
</evidence>
<gene>
    <name evidence="3" type="ORF">EDC03_2883</name>
</gene>
<feature type="transmembrane region" description="Helical" evidence="2">
    <location>
        <begin position="93"/>
        <end position="115"/>
    </location>
</feature>
<proteinExistence type="predicted"/>
<reference evidence="3 4" key="1">
    <citation type="journal article" date="2015" name="Stand. Genomic Sci.">
        <title>Genomic Encyclopedia of Bacterial and Archaeal Type Strains, Phase III: the genomes of soil and plant-associated and newly described type strains.</title>
        <authorList>
            <person name="Whitman W.B."/>
            <person name="Woyke T."/>
            <person name="Klenk H.P."/>
            <person name="Zhou Y."/>
            <person name="Lilburn T.G."/>
            <person name="Beck B.J."/>
            <person name="De Vos P."/>
            <person name="Vandamme P."/>
            <person name="Eisen J.A."/>
            <person name="Garrity G."/>
            <person name="Hugenholtz P."/>
            <person name="Kyrpides N.C."/>
        </authorList>
    </citation>
    <scope>NUCLEOTIDE SEQUENCE [LARGE SCALE GENOMIC DNA]</scope>
    <source>
        <strain evidence="3 4">CECT 7306</strain>
    </source>
</reference>
<organism evidence="3 4">
    <name type="scientific">Pseudokineococcus lusitanus</name>
    <dbReference type="NCBI Taxonomy" id="763993"/>
    <lineage>
        <taxon>Bacteria</taxon>
        <taxon>Bacillati</taxon>
        <taxon>Actinomycetota</taxon>
        <taxon>Actinomycetes</taxon>
        <taxon>Kineosporiales</taxon>
        <taxon>Kineosporiaceae</taxon>
        <taxon>Pseudokineococcus</taxon>
    </lineage>
</organism>
<keyword evidence="4" id="KW-1185">Reference proteome</keyword>
<feature type="transmembrane region" description="Helical" evidence="2">
    <location>
        <begin position="68"/>
        <end position="87"/>
    </location>
</feature>
<dbReference type="AlphaFoldDB" id="A0A3N1G9N9"/>
<evidence type="ECO:0000313" key="4">
    <source>
        <dbReference type="Proteomes" id="UP000276232"/>
    </source>
</evidence>
<dbReference type="InParanoid" id="A0A3N1G9N9"/>
<accession>A0A3N1G9N9</accession>
<dbReference type="Proteomes" id="UP000276232">
    <property type="component" value="Unassembled WGS sequence"/>
</dbReference>
<keyword evidence="2" id="KW-0812">Transmembrane</keyword>
<keyword evidence="2" id="KW-0472">Membrane</keyword>
<feature type="region of interest" description="Disordered" evidence="1">
    <location>
        <begin position="157"/>
        <end position="195"/>
    </location>
</feature>
<dbReference type="RefSeq" id="WP_199720282.1">
    <property type="nucleotide sequence ID" value="NZ_RJKN01000008.1"/>
</dbReference>
<comment type="caution">
    <text evidence="3">The sequence shown here is derived from an EMBL/GenBank/DDBJ whole genome shotgun (WGS) entry which is preliminary data.</text>
</comment>
<sequence length="195" mass="19609">MAKRLNPPPGWPDPPGWWTPPPGWTPDPSWPEPPPGWPLWVDENVPLPPHQPPAVDGTASPVPSGGDVPAAVLGPAALVLAAVWVVVEVTAGRPWTAAVVAALAVGSLGVAGLALGRVRWAHLRGRLVAGVLVVAAVGLLVAARPLLGDGGRVYVDAPPDGTRTSAPAATAPADDGEETPTPSPAVAPPTSPQAG</sequence>
<feature type="region of interest" description="Disordered" evidence="1">
    <location>
        <begin position="1"/>
        <end position="37"/>
    </location>
</feature>
<feature type="transmembrane region" description="Helical" evidence="2">
    <location>
        <begin position="127"/>
        <end position="147"/>
    </location>
</feature>
<keyword evidence="2" id="KW-1133">Transmembrane helix</keyword>